<comment type="subcellular location">
    <subcellularLocation>
        <location evidence="1 15">Cell membrane</location>
        <topology evidence="1 15">Single-pass type I membrane protein</topology>
    </subcellularLocation>
    <subcellularLocation>
        <location evidence="2">Cytoplasm</location>
    </subcellularLocation>
</comment>
<keyword evidence="7 18" id="KW-0732">Signal</keyword>
<dbReference type="GO" id="GO:0045296">
    <property type="term" value="F:cadherin binding"/>
    <property type="evidence" value="ECO:0007669"/>
    <property type="project" value="TreeGrafter"/>
</dbReference>
<dbReference type="FunFam" id="2.60.40.60:FF:000095">
    <property type="entry name" value="Cadherin 13"/>
    <property type="match status" value="1"/>
</dbReference>
<dbReference type="GO" id="GO:0005509">
    <property type="term" value="F:calcium ion binding"/>
    <property type="evidence" value="ECO:0007669"/>
    <property type="project" value="UniProtKB-UniRule"/>
</dbReference>
<comment type="caution">
    <text evidence="20">The sequence shown here is derived from an EMBL/GenBank/DDBJ whole genome shotgun (WGS) entry which is preliminary data.</text>
</comment>
<dbReference type="GO" id="GO:0016339">
    <property type="term" value="P:calcium-dependent cell-cell adhesion via plasma membrane cell adhesion molecules"/>
    <property type="evidence" value="ECO:0007669"/>
    <property type="project" value="TreeGrafter"/>
</dbReference>
<feature type="domain" description="Cadherin" evidence="19">
    <location>
        <begin position="66"/>
        <end position="148"/>
    </location>
</feature>
<dbReference type="SMART" id="SM00112">
    <property type="entry name" value="CA"/>
    <property type="match status" value="4"/>
</dbReference>
<evidence type="ECO:0000313" key="21">
    <source>
        <dbReference type="Proteomes" id="UP001044222"/>
    </source>
</evidence>
<accession>A0A9D3LXY3</accession>
<sequence length="827" mass="92259">MKRYIFLLLTLSVTVALEYRNDTWSPHREKRELLRRTKRRWVLSTIEIIEEEKPPYPKLATKLFNDQEHDYDLVYSISGHGVDEDPLGVFTINSETGEVFAHKPVDREEYPIFHIKFNVLDKRTGKVVDRQLSFDVEVIDINDNAPLFDEPLKKVVINENQEEGLLPISLSATDRDEEHTDNSKITMSIVSQEPAYPKFGLTEIKFSRNNQLNLVGCFDYDKVKEYKVLVKAQDHGTPVLSSTGTVLISIQDSNTHPPVFKKAKHEVEVMEMSENKVLLRLAVTDKDTPNTPGWRAKYTILKGNEAGHYMIETDPKTNEGILTIIKAKDFEVTTKTHLLIGVENEEPLFVCGSKGADVATGGPLLQTADVTVTVIDVNDAPVFTKAVTKIYEKEEEEPGKVLYIPTVTDVDSDPSKIRYKIAQDSAKWMNIDPKTGVVKSVQKLDRDSSHVNNSIYTVVVHAIDDGKPPMTGTGTLLIHLSDSNDNAPFLVSKETYMCGNKDQSVEIQAHDNDEAPFGGPFTFLLRGDTSLKKQWKLDPYIGEKATLVSIKPLPFGTYTVPLTIEDQQGKSADEDLQVVVCDCGSGKVCKGLKEKSSALGGAAIATLFAGILAFLLLLCLCLICQCKGEQHKPVYLQEDGNQTLIKYNEEGGSSAYKDVPPHVMSPISSYVAADAVKQASIPLTQMSPGFQHSEANGTLRNQGMGMRMDMDMDMGAYDLGMEGMEAQWNTRSTKISQTRSQKLMSSTKVSELIERRLGDQKEDQLDFPGYHPQLYAYEGTGSRCQSLDQLSLSNRGDELDFLQHLGPKFNTLDGICRQAIEEKKLKL</sequence>
<dbReference type="Gene3D" id="4.10.900.10">
    <property type="entry name" value="TCF3-CBD (Catenin binding domain)"/>
    <property type="match status" value="1"/>
</dbReference>
<organism evidence="20 21">
    <name type="scientific">Anguilla anguilla</name>
    <name type="common">European freshwater eel</name>
    <name type="synonym">Muraena anguilla</name>
    <dbReference type="NCBI Taxonomy" id="7936"/>
    <lineage>
        <taxon>Eukaryota</taxon>
        <taxon>Metazoa</taxon>
        <taxon>Chordata</taxon>
        <taxon>Craniata</taxon>
        <taxon>Vertebrata</taxon>
        <taxon>Euteleostomi</taxon>
        <taxon>Actinopterygii</taxon>
        <taxon>Neopterygii</taxon>
        <taxon>Teleostei</taxon>
        <taxon>Anguilliformes</taxon>
        <taxon>Anguillidae</taxon>
        <taxon>Anguilla</taxon>
    </lineage>
</organism>
<feature type="signal peptide" evidence="18">
    <location>
        <begin position="1"/>
        <end position="16"/>
    </location>
</feature>
<evidence type="ECO:0000256" key="17">
    <source>
        <dbReference type="SAM" id="Phobius"/>
    </source>
</evidence>
<dbReference type="GO" id="GO:0007043">
    <property type="term" value="P:cell-cell junction assembly"/>
    <property type="evidence" value="ECO:0007669"/>
    <property type="project" value="TreeGrafter"/>
</dbReference>
<evidence type="ECO:0000256" key="15">
    <source>
        <dbReference type="RuleBase" id="RU003318"/>
    </source>
</evidence>
<dbReference type="PANTHER" id="PTHR24027:SF78">
    <property type="entry name" value="CADHERIN-LIKE PROTEIN 26"/>
    <property type="match status" value="1"/>
</dbReference>
<dbReference type="Pfam" id="PF01049">
    <property type="entry name" value="CADH_Y-type_LIR"/>
    <property type="match status" value="1"/>
</dbReference>
<evidence type="ECO:0000259" key="19">
    <source>
        <dbReference type="PROSITE" id="PS50268"/>
    </source>
</evidence>
<evidence type="ECO:0000256" key="13">
    <source>
        <dbReference type="ARBA" id="ARBA00023180"/>
    </source>
</evidence>
<dbReference type="GO" id="GO:0044331">
    <property type="term" value="P:cell-cell adhesion mediated by cadherin"/>
    <property type="evidence" value="ECO:0007669"/>
    <property type="project" value="TreeGrafter"/>
</dbReference>
<evidence type="ECO:0000256" key="2">
    <source>
        <dbReference type="ARBA" id="ARBA00004496"/>
    </source>
</evidence>
<dbReference type="GO" id="GO:0005912">
    <property type="term" value="C:adherens junction"/>
    <property type="evidence" value="ECO:0007669"/>
    <property type="project" value="TreeGrafter"/>
</dbReference>
<dbReference type="GO" id="GO:0007156">
    <property type="term" value="P:homophilic cell adhesion via plasma membrane adhesion molecules"/>
    <property type="evidence" value="ECO:0007669"/>
    <property type="project" value="InterPro"/>
</dbReference>
<dbReference type="PROSITE" id="PS50268">
    <property type="entry name" value="CADHERIN_2"/>
    <property type="match status" value="4"/>
</dbReference>
<dbReference type="SUPFAM" id="SSF49313">
    <property type="entry name" value="Cadherin-like"/>
    <property type="match status" value="5"/>
</dbReference>
<dbReference type="PRINTS" id="PR00205">
    <property type="entry name" value="CADHERIN"/>
</dbReference>
<evidence type="ECO:0000256" key="1">
    <source>
        <dbReference type="ARBA" id="ARBA00004251"/>
    </source>
</evidence>
<evidence type="ECO:0000256" key="9">
    <source>
        <dbReference type="ARBA" id="ARBA00022837"/>
    </source>
</evidence>
<evidence type="ECO:0000256" key="3">
    <source>
        <dbReference type="ARBA" id="ARBA00022475"/>
    </source>
</evidence>
<keyword evidence="5 15" id="KW-0812">Transmembrane</keyword>
<keyword evidence="8" id="KW-0677">Repeat</keyword>
<comment type="function">
    <text evidence="16">Cadherins are calcium-dependent cell adhesion proteins.</text>
</comment>
<protein>
    <recommendedName>
        <fullName evidence="19">Cadherin domain-containing protein</fullName>
    </recommendedName>
</protein>
<dbReference type="FunFam" id="2.60.40.60:FF:000019">
    <property type="entry name" value="Cadherin 2"/>
    <property type="match status" value="1"/>
</dbReference>
<feature type="domain" description="Cadherin" evidence="19">
    <location>
        <begin position="261"/>
        <end position="383"/>
    </location>
</feature>
<dbReference type="GO" id="GO:0060027">
    <property type="term" value="P:convergent extension involved in gastrulation"/>
    <property type="evidence" value="ECO:0007669"/>
    <property type="project" value="UniProtKB-ARBA"/>
</dbReference>
<feature type="domain" description="Cadherin" evidence="19">
    <location>
        <begin position="384"/>
        <end position="490"/>
    </location>
</feature>
<evidence type="ECO:0000256" key="11">
    <source>
        <dbReference type="ARBA" id="ARBA00022989"/>
    </source>
</evidence>
<keyword evidence="4" id="KW-0963">Cytoplasm</keyword>
<dbReference type="GO" id="GO:0034332">
    <property type="term" value="P:adherens junction organization"/>
    <property type="evidence" value="ECO:0007669"/>
    <property type="project" value="TreeGrafter"/>
</dbReference>
<feature type="transmembrane region" description="Helical" evidence="17">
    <location>
        <begin position="598"/>
        <end position="623"/>
    </location>
</feature>
<keyword evidence="12 17" id="KW-0472">Membrane</keyword>
<dbReference type="GO" id="GO:0005737">
    <property type="term" value="C:cytoplasm"/>
    <property type="evidence" value="ECO:0007669"/>
    <property type="project" value="UniProtKB-SubCell"/>
</dbReference>
<dbReference type="FunFam" id="2.60.40.60:FF:000031">
    <property type="entry name" value="Cadherin 3"/>
    <property type="match status" value="1"/>
</dbReference>
<dbReference type="PROSITE" id="PS00232">
    <property type="entry name" value="CADHERIN_1"/>
    <property type="match status" value="2"/>
</dbReference>
<evidence type="ECO:0000256" key="6">
    <source>
        <dbReference type="ARBA" id="ARBA00022723"/>
    </source>
</evidence>
<dbReference type="GO" id="GO:0055113">
    <property type="term" value="P:epiboly involved in gastrulation with mouth forming second"/>
    <property type="evidence" value="ECO:0007669"/>
    <property type="project" value="UniProtKB-ARBA"/>
</dbReference>
<dbReference type="GO" id="GO:0016477">
    <property type="term" value="P:cell migration"/>
    <property type="evidence" value="ECO:0007669"/>
    <property type="project" value="TreeGrafter"/>
</dbReference>
<dbReference type="InterPro" id="IPR020894">
    <property type="entry name" value="Cadherin_CS"/>
</dbReference>
<dbReference type="FunFam" id="2.60.40.60:FF:000011">
    <property type="entry name" value="Cadherin 1"/>
    <property type="match status" value="1"/>
</dbReference>
<dbReference type="Pfam" id="PF00028">
    <property type="entry name" value="Cadherin"/>
    <property type="match status" value="4"/>
</dbReference>
<dbReference type="InterPro" id="IPR027397">
    <property type="entry name" value="Catenin-bd_sf"/>
</dbReference>
<evidence type="ECO:0000256" key="4">
    <source>
        <dbReference type="ARBA" id="ARBA00022490"/>
    </source>
</evidence>
<dbReference type="GO" id="GO:0016342">
    <property type="term" value="C:catenin complex"/>
    <property type="evidence" value="ECO:0007669"/>
    <property type="project" value="TreeGrafter"/>
</dbReference>
<dbReference type="InterPro" id="IPR000233">
    <property type="entry name" value="Cadherin_Y-type_LIR"/>
</dbReference>
<evidence type="ECO:0000256" key="8">
    <source>
        <dbReference type="ARBA" id="ARBA00022737"/>
    </source>
</evidence>
<evidence type="ECO:0000256" key="16">
    <source>
        <dbReference type="RuleBase" id="RU004357"/>
    </source>
</evidence>
<feature type="domain" description="Cadherin" evidence="19">
    <location>
        <begin position="149"/>
        <end position="260"/>
    </location>
</feature>
<feature type="chain" id="PRO_5039348418" description="Cadherin domain-containing protein" evidence="18">
    <location>
        <begin position="17"/>
        <end position="827"/>
    </location>
</feature>
<keyword evidence="3" id="KW-1003">Cell membrane</keyword>
<keyword evidence="9 14" id="KW-0106">Calcium</keyword>
<dbReference type="CDD" id="cd11304">
    <property type="entry name" value="Cadherin_repeat"/>
    <property type="match status" value="4"/>
</dbReference>
<dbReference type="GO" id="GO:0008013">
    <property type="term" value="F:beta-catenin binding"/>
    <property type="evidence" value="ECO:0007669"/>
    <property type="project" value="TreeGrafter"/>
</dbReference>
<dbReference type="InterPro" id="IPR039808">
    <property type="entry name" value="Cadherin"/>
</dbReference>
<gene>
    <name evidence="20" type="ORF">ANANG_G00223480</name>
</gene>
<dbReference type="PANTHER" id="PTHR24027">
    <property type="entry name" value="CADHERIN-23"/>
    <property type="match status" value="1"/>
</dbReference>
<dbReference type="GO" id="GO:0000902">
    <property type="term" value="P:cell morphogenesis"/>
    <property type="evidence" value="ECO:0007669"/>
    <property type="project" value="TreeGrafter"/>
</dbReference>
<proteinExistence type="predicted"/>
<dbReference type="InterPro" id="IPR002126">
    <property type="entry name" value="Cadherin-like_dom"/>
</dbReference>
<keyword evidence="6" id="KW-0479">Metal-binding</keyword>
<keyword evidence="13" id="KW-0325">Glycoprotein</keyword>
<dbReference type="EMBL" id="JAFIRN010000012">
    <property type="protein sequence ID" value="KAG5838416.1"/>
    <property type="molecule type" value="Genomic_DNA"/>
</dbReference>
<evidence type="ECO:0000256" key="10">
    <source>
        <dbReference type="ARBA" id="ARBA00022889"/>
    </source>
</evidence>
<keyword evidence="11 17" id="KW-1133">Transmembrane helix</keyword>
<evidence type="ECO:0000256" key="5">
    <source>
        <dbReference type="ARBA" id="ARBA00022692"/>
    </source>
</evidence>
<dbReference type="InterPro" id="IPR015919">
    <property type="entry name" value="Cadherin-like_sf"/>
</dbReference>
<dbReference type="Gene3D" id="2.60.40.60">
    <property type="entry name" value="Cadherins"/>
    <property type="match status" value="5"/>
</dbReference>
<evidence type="ECO:0000256" key="12">
    <source>
        <dbReference type="ARBA" id="ARBA00023136"/>
    </source>
</evidence>
<dbReference type="AlphaFoldDB" id="A0A9D3LXY3"/>
<keyword evidence="21" id="KW-1185">Reference proteome</keyword>
<evidence type="ECO:0000313" key="20">
    <source>
        <dbReference type="EMBL" id="KAG5838416.1"/>
    </source>
</evidence>
<dbReference type="Proteomes" id="UP001044222">
    <property type="component" value="Chromosome 12"/>
</dbReference>
<evidence type="ECO:0000256" key="18">
    <source>
        <dbReference type="SAM" id="SignalP"/>
    </source>
</evidence>
<evidence type="ECO:0000256" key="7">
    <source>
        <dbReference type="ARBA" id="ARBA00022729"/>
    </source>
</evidence>
<name>A0A9D3LXY3_ANGAN</name>
<reference evidence="20" key="1">
    <citation type="submission" date="2021-01" db="EMBL/GenBank/DDBJ databases">
        <title>A chromosome-scale assembly of European eel, Anguilla anguilla.</title>
        <authorList>
            <person name="Henkel C."/>
            <person name="Jong-Raadsen S.A."/>
            <person name="Dufour S."/>
            <person name="Weltzien F.-A."/>
            <person name="Palstra A.P."/>
            <person name="Pelster B."/>
            <person name="Spaink H.P."/>
            <person name="Van Den Thillart G.E."/>
            <person name="Jansen H."/>
            <person name="Zahm M."/>
            <person name="Klopp C."/>
            <person name="Cedric C."/>
            <person name="Louis A."/>
            <person name="Berthelot C."/>
            <person name="Parey E."/>
            <person name="Roest Crollius H."/>
            <person name="Montfort J."/>
            <person name="Robinson-Rechavi M."/>
            <person name="Bucao C."/>
            <person name="Bouchez O."/>
            <person name="Gislard M."/>
            <person name="Lluch J."/>
            <person name="Milhes M."/>
            <person name="Lampietro C."/>
            <person name="Lopez Roques C."/>
            <person name="Donnadieu C."/>
            <person name="Braasch I."/>
            <person name="Desvignes T."/>
            <person name="Postlethwait J."/>
            <person name="Bobe J."/>
            <person name="Guiguen Y."/>
            <person name="Dirks R."/>
        </authorList>
    </citation>
    <scope>NUCLEOTIDE SEQUENCE</scope>
    <source>
        <strain evidence="20">Tag_6206</strain>
        <tissue evidence="20">Liver</tissue>
    </source>
</reference>
<evidence type="ECO:0000256" key="14">
    <source>
        <dbReference type="PROSITE-ProRule" id="PRU00043"/>
    </source>
</evidence>
<keyword evidence="10 15" id="KW-0130">Cell adhesion</keyword>